<feature type="repeat" description="PPR" evidence="2">
    <location>
        <begin position="301"/>
        <end position="335"/>
    </location>
</feature>
<dbReference type="InterPro" id="IPR011990">
    <property type="entry name" value="TPR-like_helical_dom_sf"/>
</dbReference>
<feature type="region of interest" description="Disordered" evidence="3">
    <location>
        <begin position="436"/>
        <end position="496"/>
    </location>
</feature>
<protein>
    <submittedName>
        <fullName evidence="4">PPR repeat</fullName>
    </submittedName>
</protein>
<dbReference type="PANTHER" id="PTHR45613">
    <property type="entry name" value="PENTATRICOPEPTIDE REPEAT-CONTAINING PROTEIN"/>
    <property type="match status" value="1"/>
</dbReference>
<dbReference type="NCBIfam" id="TIGR00756">
    <property type="entry name" value="PPR"/>
    <property type="match status" value="4"/>
</dbReference>
<evidence type="ECO:0000256" key="1">
    <source>
        <dbReference type="ARBA" id="ARBA00022737"/>
    </source>
</evidence>
<evidence type="ECO:0000313" key="5">
    <source>
        <dbReference type="Proteomes" id="UP001055439"/>
    </source>
</evidence>
<evidence type="ECO:0000256" key="2">
    <source>
        <dbReference type="PROSITE-ProRule" id="PRU00708"/>
    </source>
</evidence>
<dbReference type="PROSITE" id="PS51375">
    <property type="entry name" value="PPR"/>
    <property type="match status" value="4"/>
</dbReference>
<gene>
    <name evidence="4" type="ORF">MUK42_07673</name>
</gene>
<dbReference type="EMBL" id="CP097503">
    <property type="protein sequence ID" value="URD79563.1"/>
    <property type="molecule type" value="Genomic_DNA"/>
</dbReference>
<feature type="compositionally biased region" description="Basic and acidic residues" evidence="3">
    <location>
        <begin position="560"/>
        <end position="577"/>
    </location>
</feature>
<feature type="region of interest" description="Disordered" evidence="3">
    <location>
        <begin position="526"/>
        <end position="637"/>
    </location>
</feature>
<organism evidence="4 5">
    <name type="scientific">Musa troglodytarum</name>
    <name type="common">fe'i banana</name>
    <dbReference type="NCBI Taxonomy" id="320322"/>
    <lineage>
        <taxon>Eukaryota</taxon>
        <taxon>Viridiplantae</taxon>
        <taxon>Streptophyta</taxon>
        <taxon>Embryophyta</taxon>
        <taxon>Tracheophyta</taxon>
        <taxon>Spermatophyta</taxon>
        <taxon>Magnoliopsida</taxon>
        <taxon>Liliopsida</taxon>
        <taxon>Zingiberales</taxon>
        <taxon>Musaceae</taxon>
        <taxon>Musa</taxon>
    </lineage>
</organism>
<feature type="repeat" description="PPR" evidence="2">
    <location>
        <begin position="231"/>
        <end position="265"/>
    </location>
</feature>
<dbReference type="InterPro" id="IPR002885">
    <property type="entry name" value="PPR_rpt"/>
</dbReference>
<dbReference type="OrthoDB" id="185373at2759"/>
<name>A0A9E7EPI2_9LILI</name>
<dbReference type="AlphaFoldDB" id="A0A9E7EPI2"/>
<dbReference type="Pfam" id="PF13041">
    <property type="entry name" value="PPR_2"/>
    <property type="match status" value="2"/>
</dbReference>
<feature type="compositionally biased region" description="Basic residues" evidence="3">
    <location>
        <begin position="624"/>
        <end position="637"/>
    </location>
</feature>
<feature type="compositionally biased region" description="Basic and acidic residues" evidence="3">
    <location>
        <begin position="526"/>
        <end position="536"/>
    </location>
</feature>
<feature type="repeat" description="PPR" evidence="2">
    <location>
        <begin position="266"/>
        <end position="300"/>
    </location>
</feature>
<evidence type="ECO:0000256" key="3">
    <source>
        <dbReference type="SAM" id="MobiDB-lite"/>
    </source>
</evidence>
<feature type="compositionally biased region" description="Basic and acidic residues" evidence="3">
    <location>
        <begin position="611"/>
        <end position="623"/>
    </location>
</feature>
<keyword evidence="5" id="KW-1185">Reference proteome</keyword>
<dbReference type="Pfam" id="PF01535">
    <property type="entry name" value="PPR"/>
    <property type="match status" value="1"/>
</dbReference>
<feature type="compositionally biased region" description="Basic residues" evidence="3">
    <location>
        <begin position="469"/>
        <end position="479"/>
    </location>
</feature>
<sequence length="637" mass="70693">MVKMVFTQQCASDIYCSYGSSFPFRSIHGYGSQACSSTALSAVHVDYSKKLKLKHDIQLDSSAALRVGPADTVDGSNKSNYNSEKATPVNYAKPLRLSTSNASGLTLDGYRVEHDETSNNDVLCNLCENGKLMEACNLVDVMARLSQVPDLQSCVNLIRGLINVARIEKATRVLQGKWAEADDMLFIMKEASHPPTVVTYNILINSLCKYQILDRAIDVLHKMLNEGCSPDIVTYNTLLAAMCKVDMIEEALNILHSLRNNGYSLVVISYNTLIDGLAKKGEIKKAMVLFNEMVSDGITPDDITYGSLVMGFCKQDMVHEAVEMLQEMVKINCRIRGSTFTLVIQALCRNAKLDTAIEISSSVACDDGLVLLSSPAGGANAGAFDLELFTEPPALEEPLFFFRCDCLGMAGMSCPGSKSGESGDGSTAEELSFELPAARRSEESSIPPLANSATAIARRRRTQNAYGRKERRQKNKRKTVLGANREEEEKKVPSSARNYYSHFTPALLESNPGGCSGDLRDVANTKRFEERPKERSVVLNRSKPTSKITGPVKNRKKRRPNETLRAREEKQKKETPTERNALSWPKGEPSPIPPRGDSSVGGRCLTPRTRNAADRGGRWMRVNERRRRRRRRRRRPF</sequence>
<evidence type="ECO:0000313" key="4">
    <source>
        <dbReference type="EMBL" id="URD79563.1"/>
    </source>
</evidence>
<dbReference type="Gene3D" id="1.25.40.10">
    <property type="entry name" value="Tetratricopeptide repeat domain"/>
    <property type="match status" value="3"/>
</dbReference>
<dbReference type="Proteomes" id="UP001055439">
    <property type="component" value="Chromosome 10"/>
</dbReference>
<keyword evidence="1" id="KW-0677">Repeat</keyword>
<feature type="repeat" description="PPR" evidence="2">
    <location>
        <begin position="196"/>
        <end position="230"/>
    </location>
</feature>
<proteinExistence type="predicted"/>
<accession>A0A9E7EPI2</accession>
<reference evidence="4" key="1">
    <citation type="submission" date="2022-05" db="EMBL/GenBank/DDBJ databases">
        <title>The Musa troglodytarum L. genome provides insights into the mechanism of non-climacteric behaviour and enrichment of carotenoids.</title>
        <authorList>
            <person name="Wang J."/>
        </authorList>
    </citation>
    <scope>NUCLEOTIDE SEQUENCE</scope>
    <source>
        <tissue evidence="4">Leaf</tissue>
    </source>
</reference>
<dbReference type="PANTHER" id="PTHR45613:SF9">
    <property type="entry name" value="MITOCHONDRIAL GROUP I INTRON SPLICING FACTOR CCM1"/>
    <property type="match status" value="1"/>
</dbReference>